<evidence type="ECO:0000256" key="8">
    <source>
        <dbReference type="ARBA" id="ARBA00022989"/>
    </source>
</evidence>
<reference evidence="14" key="1">
    <citation type="submission" date="2016-06" db="EMBL/GenBank/DDBJ databases">
        <title>Parallel loss of symbiosis genes in relatives of nitrogen-fixing non-legume Parasponia.</title>
        <authorList>
            <person name="Van Velzen R."/>
            <person name="Holmer R."/>
            <person name="Bu F."/>
            <person name="Rutten L."/>
            <person name="Van Zeijl A."/>
            <person name="Liu W."/>
            <person name="Santuari L."/>
            <person name="Cao Q."/>
            <person name="Sharma T."/>
            <person name="Shen D."/>
            <person name="Roswanjaya Y."/>
            <person name="Wardhani T."/>
            <person name="Kalhor M.S."/>
            <person name="Jansen J."/>
            <person name="Van den Hoogen J."/>
            <person name="Gungor B."/>
            <person name="Hartog M."/>
            <person name="Hontelez J."/>
            <person name="Verver J."/>
            <person name="Yang W.-C."/>
            <person name="Schijlen E."/>
            <person name="Repin R."/>
            <person name="Schilthuizen M."/>
            <person name="Schranz E."/>
            <person name="Heidstra R."/>
            <person name="Miyata K."/>
            <person name="Fedorova E."/>
            <person name="Kohlen W."/>
            <person name="Bisseling T."/>
            <person name="Smit S."/>
            <person name="Geurts R."/>
        </authorList>
    </citation>
    <scope>NUCLEOTIDE SEQUENCE [LARGE SCALE GENOMIC DNA]</scope>
    <source>
        <strain evidence="14">cv. WU1-14</strain>
    </source>
</reference>
<dbReference type="PROSITE" id="PS50893">
    <property type="entry name" value="ABC_TRANSPORTER_2"/>
    <property type="match status" value="1"/>
</dbReference>
<dbReference type="Proteomes" id="UP000237105">
    <property type="component" value="Unassembled WGS sequence"/>
</dbReference>
<dbReference type="InterPro" id="IPR003439">
    <property type="entry name" value="ABC_transporter-like_ATP-bd"/>
</dbReference>
<dbReference type="Pfam" id="PF00005">
    <property type="entry name" value="ABC_tran"/>
    <property type="match status" value="2"/>
</dbReference>
<evidence type="ECO:0000256" key="11">
    <source>
        <dbReference type="SAM" id="Phobius"/>
    </source>
</evidence>
<feature type="transmembrane region" description="Helical" evidence="11">
    <location>
        <begin position="269"/>
        <end position="291"/>
    </location>
</feature>
<evidence type="ECO:0000259" key="12">
    <source>
        <dbReference type="PROSITE" id="PS50893"/>
    </source>
</evidence>
<dbReference type="GO" id="GO:0016887">
    <property type="term" value="F:ATP hydrolysis activity"/>
    <property type="evidence" value="ECO:0007669"/>
    <property type="project" value="InterPro"/>
</dbReference>
<dbReference type="STRING" id="3476.A0A2P5A7Q5"/>
<gene>
    <name evidence="13" type="ORF">PanWU01x14_360250</name>
</gene>
<evidence type="ECO:0000256" key="4">
    <source>
        <dbReference type="ARBA" id="ARBA00022692"/>
    </source>
</evidence>
<evidence type="ECO:0000256" key="5">
    <source>
        <dbReference type="ARBA" id="ARBA00022737"/>
    </source>
</evidence>
<dbReference type="InterPro" id="IPR027417">
    <property type="entry name" value="P-loop_NTPase"/>
</dbReference>
<evidence type="ECO:0000256" key="3">
    <source>
        <dbReference type="ARBA" id="ARBA00022448"/>
    </source>
</evidence>
<name>A0A2P5A7Q5_PARAD</name>
<feature type="region of interest" description="Disordered" evidence="10">
    <location>
        <begin position="397"/>
        <end position="428"/>
    </location>
</feature>
<evidence type="ECO:0000256" key="2">
    <source>
        <dbReference type="ARBA" id="ARBA00006012"/>
    </source>
</evidence>
<dbReference type="Gene3D" id="3.40.50.300">
    <property type="entry name" value="P-loop containing nucleotide triphosphate hydrolases"/>
    <property type="match status" value="2"/>
</dbReference>
<protein>
    <submittedName>
        <fullName evidence="13">ABC transporter-like</fullName>
    </submittedName>
</protein>
<organism evidence="13 14">
    <name type="scientific">Parasponia andersonii</name>
    <name type="common">Sponia andersonii</name>
    <dbReference type="NCBI Taxonomy" id="3476"/>
    <lineage>
        <taxon>Eukaryota</taxon>
        <taxon>Viridiplantae</taxon>
        <taxon>Streptophyta</taxon>
        <taxon>Embryophyta</taxon>
        <taxon>Tracheophyta</taxon>
        <taxon>Spermatophyta</taxon>
        <taxon>Magnoliopsida</taxon>
        <taxon>eudicotyledons</taxon>
        <taxon>Gunneridae</taxon>
        <taxon>Pentapetalae</taxon>
        <taxon>rosids</taxon>
        <taxon>fabids</taxon>
        <taxon>Rosales</taxon>
        <taxon>Cannabaceae</taxon>
        <taxon>Parasponia</taxon>
    </lineage>
</organism>
<accession>A0A2P5A7Q5</accession>
<keyword evidence="9 11" id="KW-0472">Membrane</keyword>
<feature type="compositionally biased region" description="Low complexity" evidence="10">
    <location>
        <begin position="408"/>
        <end position="419"/>
    </location>
</feature>
<dbReference type="EMBL" id="JXTB01000804">
    <property type="protein sequence ID" value="PON32553.1"/>
    <property type="molecule type" value="Genomic_DNA"/>
</dbReference>
<dbReference type="GO" id="GO:0016020">
    <property type="term" value="C:membrane"/>
    <property type="evidence" value="ECO:0007669"/>
    <property type="project" value="UniProtKB-SubCell"/>
</dbReference>
<evidence type="ECO:0000313" key="13">
    <source>
        <dbReference type="EMBL" id="PON32553.1"/>
    </source>
</evidence>
<dbReference type="InterPro" id="IPR013581">
    <property type="entry name" value="PDR_assoc"/>
</dbReference>
<proteinExistence type="inferred from homology"/>
<keyword evidence="5" id="KW-0677">Repeat</keyword>
<dbReference type="SMART" id="SM00382">
    <property type="entry name" value="AAA"/>
    <property type="match status" value="2"/>
</dbReference>
<feature type="transmembrane region" description="Helical" evidence="11">
    <location>
        <begin position="886"/>
        <end position="911"/>
    </location>
</feature>
<dbReference type="GO" id="GO:0005524">
    <property type="term" value="F:ATP binding"/>
    <property type="evidence" value="ECO:0007669"/>
    <property type="project" value="UniProtKB-KW"/>
</dbReference>
<evidence type="ECO:0000256" key="7">
    <source>
        <dbReference type="ARBA" id="ARBA00022840"/>
    </source>
</evidence>
<sequence length="1011" mass="113921">MENVSERLSDDEEALRVGIELPTVEVRFEHLNVDTETYVGKRALPSFINFPINTIDGFLNYLHILPSKKKHLTILDDVSGIIKPCRLTLILGPPSSGKTTLLLALAGKLDRGLKFCGRVTYNGHGLDEFIPERTAAYVSEHDAHIKEMTVRETLDFSAKCQGVGWRYELLAELSRREKEANIKPDPDIDVFMKAAATEGQETSVVTDYVLKILGLEVCANTVIGDEITRGISGGQRKRVTTGVHVLLLIFVNQMGAALFQAIAATSRSLIIADTFGSFVLLMLFGLGGFLLSKDEIKKWWIWVYWSSPLMYYQNAILVNEFLSDQWCHLEPNGTRSLGVAVLESRGFFTKSYWYWIGFGAVVVYTIIFNVLYVLALTFLNQFGKSQAVVLFEDSESDDQDGKTREAISSNQGRNNSGSQMHIEGGRRNQNKKRGMVLPFEPHSVIFKDIIYSVDMPLEMKNEGIIEDKLVLLKGLSGTFRPGVLTALMGVSGAGKTTLMDVLAGRKNNGHVEGNFKISGYPKNQRTFGRILGYCEQNDIHSPHVTIYESLLYSAWLRLPAEVDTKTRETFIEEVLELAELNMLRDALVGLPGVNGLSTEQRKRLTIAVELVANPSVIFMDEPTSGLDSRAAAIVMRAVRNAADTGRTVLFLMKRGGEEIYVGPLGRHCSTLIQYFEAIEGVSKIKEGYNPATWMLEVSSLDQEMALGVDFADIFKNSDLYRMSRELIEELSAPAPGSKDLHFPTQYATSLVTQCIVCLWKQRCSYWQNASYTCVRFFFTLFVALMFGTLFWNLGGQRNTPKDLLNAMGSMYAAVFFIGVHNGSSVRKVVWIERLVYYREKAAGMYSAFPYTFAQVMIEIPYIFCQATVYSVIVYTMIGFEWTVEKFLWYLFFTLFAMLYFTSYAMMVVAAIPNLEVATTVSSAFYGLWNLFSGLHSPIHSWTIYCLLVSQYGDVTEKFDCSTEETVREFLRRYFAYRYDFLGVVASVNVVFAVVFPLIFALLIKELNFQKR</sequence>
<dbReference type="GO" id="GO:0140359">
    <property type="term" value="F:ABC-type transporter activity"/>
    <property type="evidence" value="ECO:0007669"/>
    <property type="project" value="InterPro"/>
</dbReference>
<feature type="transmembrane region" description="Helical" evidence="11">
    <location>
        <begin position="769"/>
        <end position="791"/>
    </location>
</feature>
<keyword evidence="14" id="KW-1185">Reference proteome</keyword>
<keyword evidence="4 11" id="KW-0812">Transmembrane</keyword>
<dbReference type="FunFam" id="3.40.50.300:FF:003848">
    <property type="entry name" value="Pleiotropic drug resistance 12 isoform 3"/>
    <property type="match status" value="1"/>
</dbReference>
<keyword evidence="8 11" id="KW-1133">Transmembrane helix</keyword>
<dbReference type="SUPFAM" id="SSF52540">
    <property type="entry name" value="P-loop containing nucleoside triphosphate hydrolases"/>
    <property type="match status" value="2"/>
</dbReference>
<dbReference type="PANTHER" id="PTHR48040:SF20">
    <property type="entry name" value="PLEIOTROPIC DRUG RESISTANCE PROTEIN 1"/>
    <property type="match status" value="1"/>
</dbReference>
<dbReference type="AlphaFoldDB" id="A0A2P5A7Q5"/>
<evidence type="ECO:0000256" key="6">
    <source>
        <dbReference type="ARBA" id="ARBA00022741"/>
    </source>
</evidence>
<feature type="transmembrane region" description="Helical" evidence="11">
    <location>
        <begin position="859"/>
        <end position="879"/>
    </location>
</feature>
<dbReference type="FunFam" id="3.40.50.300:FF:000059">
    <property type="entry name" value="ABC transporter G family member 40"/>
    <property type="match status" value="1"/>
</dbReference>
<keyword evidence="3" id="KW-0813">Transport</keyword>
<keyword evidence="7" id="KW-0067">ATP-binding</keyword>
<dbReference type="PANTHER" id="PTHR48040">
    <property type="entry name" value="PLEIOTROPIC DRUG RESISTANCE PROTEIN 1-LIKE ISOFORM X1"/>
    <property type="match status" value="1"/>
</dbReference>
<feature type="transmembrane region" description="Helical" evidence="11">
    <location>
        <begin position="352"/>
        <end position="379"/>
    </location>
</feature>
<comment type="subcellular location">
    <subcellularLocation>
        <location evidence="1">Membrane</location>
        <topology evidence="1">Multi-pass membrane protein</topology>
    </subcellularLocation>
</comment>
<dbReference type="Pfam" id="PF01061">
    <property type="entry name" value="ABC2_membrane"/>
    <property type="match status" value="2"/>
</dbReference>
<evidence type="ECO:0000256" key="9">
    <source>
        <dbReference type="ARBA" id="ARBA00023136"/>
    </source>
</evidence>
<feature type="transmembrane region" description="Helical" evidence="11">
    <location>
        <begin position="980"/>
        <end position="1003"/>
    </location>
</feature>
<feature type="transmembrane region" description="Helical" evidence="11">
    <location>
        <begin position="245"/>
        <end position="263"/>
    </location>
</feature>
<evidence type="ECO:0000256" key="1">
    <source>
        <dbReference type="ARBA" id="ARBA00004141"/>
    </source>
</evidence>
<comment type="similarity">
    <text evidence="2">Belongs to the ABC transporter superfamily. ABCG family. PDR (TC 3.A.1.205) subfamily.</text>
</comment>
<feature type="transmembrane region" description="Helical" evidence="11">
    <location>
        <begin position="803"/>
        <end position="820"/>
    </location>
</feature>
<feature type="domain" description="ABC transporter" evidence="12">
    <location>
        <begin position="444"/>
        <end position="698"/>
    </location>
</feature>
<comment type="caution">
    <text evidence="13">The sequence shown here is derived from an EMBL/GenBank/DDBJ whole genome shotgun (WGS) entry which is preliminary data.</text>
</comment>
<dbReference type="OrthoDB" id="70398at2759"/>
<keyword evidence="6" id="KW-0547">Nucleotide-binding</keyword>
<dbReference type="Pfam" id="PF08370">
    <property type="entry name" value="PDR_assoc"/>
    <property type="match status" value="1"/>
</dbReference>
<dbReference type="InterPro" id="IPR013525">
    <property type="entry name" value="ABC2_TM"/>
</dbReference>
<dbReference type="InterPro" id="IPR003593">
    <property type="entry name" value="AAA+_ATPase"/>
</dbReference>
<evidence type="ECO:0000256" key="10">
    <source>
        <dbReference type="SAM" id="MobiDB-lite"/>
    </source>
</evidence>
<evidence type="ECO:0000313" key="14">
    <source>
        <dbReference type="Proteomes" id="UP000237105"/>
    </source>
</evidence>